<dbReference type="Proteomes" id="UP001301769">
    <property type="component" value="Unassembled WGS sequence"/>
</dbReference>
<feature type="signal peptide" evidence="1">
    <location>
        <begin position="1"/>
        <end position="20"/>
    </location>
</feature>
<organism evidence="3 4">
    <name type="scientific">Rhypophila decipiens</name>
    <dbReference type="NCBI Taxonomy" id="261697"/>
    <lineage>
        <taxon>Eukaryota</taxon>
        <taxon>Fungi</taxon>
        <taxon>Dikarya</taxon>
        <taxon>Ascomycota</taxon>
        <taxon>Pezizomycotina</taxon>
        <taxon>Sordariomycetes</taxon>
        <taxon>Sordariomycetidae</taxon>
        <taxon>Sordariales</taxon>
        <taxon>Naviculisporaceae</taxon>
        <taxon>Rhypophila</taxon>
    </lineage>
</organism>
<dbReference type="EMBL" id="MU858125">
    <property type="protein sequence ID" value="KAK4212536.1"/>
    <property type="molecule type" value="Genomic_DNA"/>
</dbReference>
<dbReference type="InterPro" id="IPR057328">
    <property type="entry name" value="RNaseT2L_C"/>
</dbReference>
<evidence type="ECO:0000313" key="4">
    <source>
        <dbReference type="Proteomes" id="UP001301769"/>
    </source>
</evidence>
<evidence type="ECO:0000313" key="3">
    <source>
        <dbReference type="EMBL" id="KAK4212536.1"/>
    </source>
</evidence>
<comment type="caution">
    <text evidence="3">The sequence shown here is derived from an EMBL/GenBank/DDBJ whole genome shotgun (WGS) entry which is preliminary data.</text>
</comment>
<accession>A0AAN6Y714</accession>
<name>A0AAN6Y714_9PEZI</name>
<dbReference type="Pfam" id="PF25488">
    <property type="entry name" value="RNaseT2L_C"/>
    <property type="match status" value="1"/>
</dbReference>
<protein>
    <recommendedName>
        <fullName evidence="2">RNase T2-like C-terminal domain-containing protein</fullName>
    </recommendedName>
</protein>
<evidence type="ECO:0000259" key="2">
    <source>
        <dbReference type="Pfam" id="PF25488"/>
    </source>
</evidence>
<keyword evidence="1" id="KW-0732">Signal</keyword>
<dbReference type="AlphaFoldDB" id="A0AAN6Y714"/>
<reference evidence="3" key="2">
    <citation type="submission" date="2023-05" db="EMBL/GenBank/DDBJ databases">
        <authorList>
            <consortium name="Lawrence Berkeley National Laboratory"/>
            <person name="Steindorff A."/>
            <person name="Hensen N."/>
            <person name="Bonometti L."/>
            <person name="Westerberg I."/>
            <person name="Brannstrom I.O."/>
            <person name="Guillou S."/>
            <person name="Cros-Aarteil S."/>
            <person name="Calhoun S."/>
            <person name="Haridas S."/>
            <person name="Kuo A."/>
            <person name="Mondo S."/>
            <person name="Pangilinan J."/>
            <person name="Riley R."/>
            <person name="Labutti K."/>
            <person name="Andreopoulos B."/>
            <person name="Lipzen A."/>
            <person name="Chen C."/>
            <person name="Yanf M."/>
            <person name="Daum C."/>
            <person name="Ng V."/>
            <person name="Clum A."/>
            <person name="Ohm R."/>
            <person name="Martin F."/>
            <person name="Silar P."/>
            <person name="Natvig D."/>
            <person name="Lalanne C."/>
            <person name="Gautier V."/>
            <person name="Ament-Velasquez S.L."/>
            <person name="Kruys A."/>
            <person name="Hutchinson M.I."/>
            <person name="Powell A.J."/>
            <person name="Barry K."/>
            <person name="Miller A.N."/>
            <person name="Grigoriev I.V."/>
            <person name="Debuchy R."/>
            <person name="Gladieux P."/>
            <person name="Thoren M.H."/>
            <person name="Johannesson H."/>
        </authorList>
    </citation>
    <scope>NUCLEOTIDE SEQUENCE</scope>
    <source>
        <strain evidence="3">PSN293</strain>
    </source>
</reference>
<gene>
    <name evidence="3" type="ORF">QBC37DRAFT_287825</name>
</gene>
<proteinExistence type="predicted"/>
<reference evidence="3" key="1">
    <citation type="journal article" date="2023" name="Mol. Phylogenet. Evol.">
        <title>Genome-scale phylogeny and comparative genomics of the fungal order Sordariales.</title>
        <authorList>
            <person name="Hensen N."/>
            <person name="Bonometti L."/>
            <person name="Westerberg I."/>
            <person name="Brannstrom I.O."/>
            <person name="Guillou S."/>
            <person name="Cros-Aarteil S."/>
            <person name="Calhoun S."/>
            <person name="Haridas S."/>
            <person name="Kuo A."/>
            <person name="Mondo S."/>
            <person name="Pangilinan J."/>
            <person name="Riley R."/>
            <person name="LaButti K."/>
            <person name="Andreopoulos B."/>
            <person name="Lipzen A."/>
            <person name="Chen C."/>
            <person name="Yan M."/>
            <person name="Daum C."/>
            <person name="Ng V."/>
            <person name="Clum A."/>
            <person name="Steindorff A."/>
            <person name="Ohm R.A."/>
            <person name="Martin F."/>
            <person name="Silar P."/>
            <person name="Natvig D.O."/>
            <person name="Lalanne C."/>
            <person name="Gautier V."/>
            <person name="Ament-Velasquez S.L."/>
            <person name="Kruys A."/>
            <person name="Hutchinson M.I."/>
            <person name="Powell A.J."/>
            <person name="Barry K."/>
            <person name="Miller A.N."/>
            <person name="Grigoriev I.V."/>
            <person name="Debuchy R."/>
            <person name="Gladieux P."/>
            <person name="Hiltunen Thoren M."/>
            <person name="Johannesson H."/>
        </authorList>
    </citation>
    <scope>NUCLEOTIDE SEQUENCE</scope>
    <source>
        <strain evidence="3">PSN293</strain>
    </source>
</reference>
<evidence type="ECO:0000256" key="1">
    <source>
        <dbReference type="SAM" id="SignalP"/>
    </source>
</evidence>
<keyword evidence="4" id="KW-1185">Reference proteome</keyword>
<feature type="chain" id="PRO_5042998685" description="RNase T2-like C-terminal domain-containing protein" evidence="1">
    <location>
        <begin position="21"/>
        <end position="200"/>
    </location>
</feature>
<feature type="domain" description="RNase T2-like C-terminal" evidence="2">
    <location>
        <begin position="56"/>
        <end position="136"/>
    </location>
</feature>
<sequence length="200" mass="22105">MVSLKSVFLVGTTFASTAFAAPAPSPQEISTGPITSDPGDGSSVIIFPLPNKPNAPFNGTGQIRTRWYKGNYADLGCLTKEGRWTVDESLCGVFKADRRRPAGYEIDIWYLKSKAGNCRIYAANFLCDNGGKGTEFGPWLWPTAIPGTEVLRWGQYGLMANWVRNPPLKTDAPLDIHLVGYNEPGQYVWLTWSPLKDKSW</sequence>